<accession>A0A371FT45</accession>
<name>A0A371FT45_MUCPR</name>
<dbReference type="Proteomes" id="UP000257109">
    <property type="component" value="Unassembled WGS sequence"/>
</dbReference>
<sequence>MPITMTKGKRSCVKYPVYPISQFHQTFIVAIDGIKIPASVQEAIKNRNWVQTMREEMKTLKRNSTWDIVDKPKDKRVVGCSVNLMVLLIDINQDWLQRDTHRPMTLTMRKHLPP</sequence>
<comment type="caution">
    <text evidence="1">The sequence shown here is derived from an EMBL/GenBank/DDBJ whole genome shotgun (WGS) entry which is preliminary data.</text>
</comment>
<evidence type="ECO:0008006" key="3">
    <source>
        <dbReference type="Google" id="ProtNLM"/>
    </source>
</evidence>
<evidence type="ECO:0000313" key="1">
    <source>
        <dbReference type="EMBL" id="RDX81223.1"/>
    </source>
</evidence>
<evidence type="ECO:0000313" key="2">
    <source>
        <dbReference type="Proteomes" id="UP000257109"/>
    </source>
</evidence>
<gene>
    <name evidence="1" type="ORF">CR513_38133</name>
</gene>
<dbReference type="AlphaFoldDB" id="A0A371FT45"/>
<proteinExistence type="predicted"/>
<keyword evidence="2" id="KW-1185">Reference proteome</keyword>
<protein>
    <recommendedName>
        <fullName evidence="3">Mitochondrial protein</fullName>
    </recommendedName>
</protein>
<dbReference type="OrthoDB" id="1306334at2759"/>
<feature type="non-terminal residue" evidence="1">
    <location>
        <position position="1"/>
    </location>
</feature>
<reference evidence="1" key="1">
    <citation type="submission" date="2018-05" db="EMBL/GenBank/DDBJ databases">
        <title>Draft genome of Mucuna pruriens seed.</title>
        <authorList>
            <person name="Nnadi N.E."/>
            <person name="Vos R."/>
            <person name="Hasami M.H."/>
            <person name="Devisetty U.K."/>
            <person name="Aguiy J.C."/>
        </authorList>
    </citation>
    <scope>NUCLEOTIDE SEQUENCE [LARGE SCALE GENOMIC DNA]</scope>
    <source>
        <strain evidence="1">JCA_2017</strain>
    </source>
</reference>
<dbReference type="EMBL" id="QJKJ01007979">
    <property type="protein sequence ID" value="RDX81223.1"/>
    <property type="molecule type" value="Genomic_DNA"/>
</dbReference>
<organism evidence="1 2">
    <name type="scientific">Mucuna pruriens</name>
    <name type="common">Velvet bean</name>
    <name type="synonym">Dolichos pruriens</name>
    <dbReference type="NCBI Taxonomy" id="157652"/>
    <lineage>
        <taxon>Eukaryota</taxon>
        <taxon>Viridiplantae</taxon>
        <taxon>Streptophyta</taxon>
        <taxon>Embryophyta</taxon>
        <taxon>Tracheophyta</taxon>
        <taxon>Spermatophyta</taxon>
        <taxon>Magnoliopsida</taxon>
        <taxon>eudicotyledons</taxon>
        <taxon>Gunneridae</taxon>
        <taxon>Pentapetalae</taxon>
        <taxon>rosids</taxon>
        <taxon>fabids</taxon>
        <taxon>Fabales</taxon>
        <taxon>Fabaceae</taxon>
        <taxon>Papilionoideae</taxon>
        <taxon>50 kb inversion clade</taxon>
        <taxon>NPAAA clade</taxon>
        <taxon>indigoferoid/millettioid clade</taxon>
        <taxon>Phaseoleae</taxon>
        <taxon>Mucuna</taxon>
    </lineage>
</organism>